<dbReference type="InterPro" id="IPR008972">
    <property type="entry name" value="Cupredoxin"/>
</dbReference>
<evidence type="ECO:0000256" key="15">
    <source>
        <dbReference type="ARBA" id="ARBA00047816"/>
    </source>
</evidence>
<dbReference type="EC" id="7.1.1.9" evidence="18"/>
<dbReference type="PROSITE" id="PS50999">
    <property type="entry name" value="COX2_TM"/>
    <property type="match status" value="1"/>
</dbReference>
<dbReference type="AlphaFoldDB" id="A0AAV4LGC0"/>
<feature type="domain" description="Cytochrome oxidase subunit II copper A binding" evidence="20">
    <location>
        <begin position="96"/>
        <end position="207"/>
    </location>
</feature>
<dbReference type="GO" id="GO:0004129">
    <property type="term" value="F:cytochrome-c oxidase activity"/>
    <property type="evidence" value="ECO:0007669"/>
    <property type="project" value="UniProtKB-EC"/>
</dbReference>
<dbReference type="GO" id="GO:0016491">
    <property type="term" value="F:oxidoreductase activity"/>
    <property type="evidence" value="ECO:0007669"/>
    <property type="project" value="InterPro"/>
</dbReference>
<organism evidence="23 24">
    <name type="scientific">Collibacillus ludicampi</name>
    <dbReference type="NCBI Taxonomy" id="2771369"/>
    <lineage>
        <taxon>Bacteria</taxon>
        <taxon>Bacillati</taxon>
        <taxon>Bacillota</taxon>
        <taxon>Bacilli</taxon>
        <taxon>Bacillales</taxon>
        <taxon>Alicyclobacillaceae</taxon>
        <taxon>Collibacillus</taxon>
    </lineage>
</organism>
<feature type="domain" description="Cytochrome c" evidence="22">
    <location>
        <begin position="214"/>
        <end position="307"/>
    </location>
</feature>
<evidence type="ECO:0000256" key="6">
    <source>
        <dbReference type="ARBA" id="ARBA00022692"/>
    </source>
</evidence>
<dbReference type="InterPro" id="IPR036257">
    <property type="entry name" value="Cyt_c_oxidase_su2_TM_sf"/>
</dbReference>
<dbReference type="GO" id="GO:0042773">
    <property type="term" value="P:ATP synthesis coupled electron transport"/>
    <property type="evidence" value="ECO:0007669"/>
    <property type="project" value="TreeGrafter"/>
</dbReference>
<keyword evidence="6 17" id="KW-0812">Transmembrane</keyword>
<dbReference type="InterPro" id="IPR036909">
    <property type="entry name" value="Cyt_c-like_dom_sf"/>
</dbReference>
<evidence type="ECO:0000256" key="8">
    <source>
        <dbReference type="ARBA" id="ARBA00022967"/>
    </source>
</evidence>
<keyword evidence="12 18" id="KW-0186">Copper</keyword>
<dbReference type="CDD" id="cd13915">
    <property type="entry name" value="CuRO_HCO_II_like_2"/>
    <property type="match status" value="1"/>
</dbReference>
<comment type="caution">
    <text evidence="23">The sequence shown here is derived from an EMBL/GenBank/DDBJ whole genome shotgun (WGS) entry which is preliminary data.</text>
</comment>
<keyword evidence="9 17" id="KW-0249">Electron transport</keyword>
<evidence type="ECO:0000256" key="10">
    <source>
        <dbReference type="ARBA" id="ARBA00022989"/>
    </source>
</evidence>
<dbReference type="InterPro" id="IPR014222">
    <property type="entry name" value="Cyt_c_oxidase_su2"/>
</dbReference>
<proteinExistence type="inferred from homology"/>
<dbReference type="PANTHER" id="PTHR22888:SF9">
    <property type="entry name" value="CYTOCHROME C OXIDASE SUBUNIT 2"/>
    <property type="match status" value="1"/>
</dbReference>
<dbReference type="PANTHER" id="PTHR22888">
    <property type="entry name" value="CYTOCHROME C OXIDASE, SUBUNIT II"/>
    <property type="match status" value="1"/>
</dbReference>
<dbReference type="InterPro" id="IPR045187">
    <property type="entry name" value="CcO_II"/>
</dbReference>
<dbReference type="PROSITE" id="PS51007">
    <property type="entry name" value="CYTC"/>
    <property type="match status" value="1"/>
</dbReference>
<keyword evidence="5 17" id="KW-0679">Respiratory chain</keyword>
<evidence type="ECO:0000256" key="18">
    <source>
        <dbReference type="RuleBase" id="RU004024"/>
    </source>
</evidence>
<feature type="transmembrane region" description="Helical" evidence="19">
    <location>
        <begin position="66"/>
        <end position="88"/>
    </location>
</feature>
<gene>
    <name evidence="23" type="primary">coxB1</name>
    <name evidence="23" type="ORF">DNHGIG_22330</name>
</gene>
<evidence type="ECO:0000256" key="16">
    <source>
        <dbReference type="PROSITE-ProRule" id="PRU00433"/>
    </source>
</evidence>
<protein>
    <recommendedName>
        <fullName evidence="18">Cytochrome c oxidase subunit 2</fullName>
        <ecNumber evidence="18">7.1.1.9</ecNumber>
    </recommendedName>
</protein>
<evidence type="ECO:0000256" key="2">
    <source>
        <dbReference type="ARBA" id="ARBA00007866"/>
    </source>
</evidence>
<evidence type="ECO:0000256" key="3">
    <source>
        <dbReference type="ARBA" id="ARBA00022448"/>
    </source>
</evidence>
<dbReference type="InterPro" id="IPR001505">
    <property type="entry name" value="Copper_CuA"/>
</dbReference>
<dbReference type="Gene3D" id="1.10.287.90">
    <property type="match status" value="1"/>
</dbReference>
<dbReference type="EMBL" id="BOQE01000001">
    <property type="protein sequence ID" value="GIM46684.1"/>
    <property type="molecule type" value="Genomic_DNA"/>
</dbReference>
<feature type="transmembrane region" description="Helical" evidence="19">
    <location>
        <begin position="20"/>
        <end position="45"/>
    </location>
</feature>
<evidence type="ECO:0000256" key="13">
    <source>
        <dbReference type="ARBA" id="ARBA00023136"/>
    </source>
</evidence>
<dbReference type="PROSITE" id="PS50857">
    <property type="entry name" value="COX2_CUA"/>
    <property type="match status" value="1"/>
</dbReference>
<evidence type="ECO:0000256" key="17">
    <source>
        <dbReference type="RuleBase" id="RU000456"/>
    </source>
</evidence>
<name>A0AAV4LGC0_9BACL</name>
<dbReference type="GO" id="GO:0005507">
    <property type="term" value="F:copper ion binding"/>
    <property type="evidence" value="ECO:0007669"/>
    <property type="project" value="InterPro"/>
</dbReference>
<keyword evidence="7 16" id="KW-0479">Metal-binding</keyword>
<evidence type="ECO:0000313" key="23">
    <source>
        <dbReference type="EMBL" id="GIM46684.1"/>
    </source>
</evidence>
<dbReference type="RefSeq" id="WP_282199748.1">
    <property type="nucleotide sequence ID" value="NZ_BOQE01000001.1"/>
</dbReference>
<dbReference type="SUPFAM" id="SSF81464">
    <property type="entry name" value="Cytochrome c oxidase subunit II-like, transmembrane region"/>
    <property type="match status" value="1"/>
</dbReference>
<dbReference type="InterPro" id="IPR002429">
    <property type="entry name" value="CcO_II-like_C"/>
</dbReference>
<comment type="subcellular location">
    <subcellularLocation>
        <location evidence="17">Cell membrane</location>
        <topology evidence="17">Multi-pass membrane protein</topology>
    </subcellularLocation>
    <subcellularLocation>
        <location evidence="1">Membrane</location>
        <topology evidence="1">Multi-pass membrane protein</topology>
    </subcellularLocation>
</comment>
<dbReference type="NCBIfam" id="TIGR02866">
    <property type="entry name" value="CoxB"/>
    <property type="match status" value="1"/>
</dbReference>
<keyword evidence="11 16" id="KW-0408">Iron</keyword>
<evidence type="ECO:0000256" key="12">
    <source>
        <dbReference type="ARBA" id="ARBA00023008"/>
    </source>
</evidence>
<evidence type="ECO:0000313" key="24">
    <source>
        <dbReference type="Proteomes" id="UP001057291"/>
    </source>
</evidence>
<dbReference type="PRINTS" id="PR01166">
    <property type="entry name" value="CYCOXIDASEII"/>
</dbReference>
<evidence type="ECO:0000256" key="11">
    <source>
        <dbReference type="ARBA" id="ARBA00023004"/>
    </source>
</evidence>
<reference evidence="23" key="1">
    <citation type="journal article" date="2023" name="Int. J. Syst. Evol. Microbiol.">
        <title>Collibacillus ludicampi gen. nov., sp. nov., a new soil bacterium of the family Alicyclobacillaceae.</title>
        <authorList>
            <person name="Jojima T."/>
            <person name="Ioku Y."/>
            <person name="Fukuta Y."/>
            <person name="Shirasaka N."/>
            <person name="Matsumura Y."/>
            <person name="Mori M."/>
        </authorList>
    </citation>
    <scope>NUCLEOTIDE SEQUENCE</scope>
    <source>
        <strain evidence="23">TP075</strain>
    </source>
</reference>
<comment type="catalytic activity">
    <reaction evidence="15 18">
        <text>4 Fe(II)-[cytochrome c] + O2 + 8 H(+)(in) = 4 Fe(III)-[cytochrome c] + 2 H2O + 4 H(+)(out)</text>
        <dbReference type="Rhea" id="RHEA:11436"/>
        <dbReference type="Rhea" id="RHEA-COMP:10350"/>
        <dbReference type="Rhea" id="RHEA-COMP:14399"/>
        <dbReference type="ChEBI" id="CHEBI:15377"/>
        <dbReference type="ChEBI" id="CHEBI:15378"/>
        <dbReference type="ChEBI" id="CHEBI:15379"/>
        <dbReference type="ChEBI" id="CHEBI:29033"/>
        <dbReference type="ChEBI" id="CHEBI:29034"/>
        <dbReference type="EC" id="7.1.1.9"/>
    </reaction>
</comment>
<evidence type="ECO:0000256" key="9">
    <source>
        <dbReference type="ARBA" id="ARBA00022982"/>
    </source>
</evidence>
<evidence type="ECO:0000259" key="21">
    <source>
        <dbReference type="PROSITE" id="PS50999"/>
    </source>
</evidence>
<comment type="function">
    <text evidence="14 18">Subunits I and II form the functional core of the enzyme complex. Electrons originating in cytochrome c are transferred via heme a and Cu(A) to the binuclear center formed by heme a3 and Cu(B).</text>
</comment>
<dbReference type="SUPFAM" id="SSF46626">
    <property type="entry name" value="Cytochrome c"/>
    <property type="match status" value="1"/>
</dbReference>
<evidence type="ECO:0000256" key="1">
    <source>
        <dbReference type="ARBA" id="ARBA00004141"/>
    </source>
</evidence>
<evidence type="ECO:0000256" key="4">
    <source>
        <dbReference type="ARBA" id="ARBA00022617"/>
    </source>
</evidence>
<dbReference type="Gene3D" id="2.60.40.420">
    <property type="entry name" value="Cupredoxins - blue copper proteins"/>
    <property type="match status" value="1"/>
</dbReference>
<dbReference type="Proteomes" id="UP001057291">
    <property type="component" value="Unassembled WGS sequence"/>
</dbReference>
<dbReference type="GO" id="GO:0020037">
    <property type="term" value="F:heme binding"/>
    <property type="evidence" value="ECO:0007669"/>
    <property type="project" value="InterPro"/>
</dbReference>
<sequence>MGSSFWLPQPITDLAKSVDSLFYIITWVAVVIFLLVEILLVTFVIRYRRKHPKQEGPAIHGNHRLEIIWTAIPALILVVIAVISFPLVNKIQTPPKDSMEIQVTGRMWSWEFRYPNGVTTYNELRLPVGKDLLFRITSSDVIHSFWLPEWRIKQDAVPGRETQIWARIDKPGTYEVKCAEYCGTNHSQMLAKVITMNDSEFDAWMNEQKKKAESQGVNGQQLVQTLGCLSCHSTDGSQSVGPTWKGLFGSKVTLQDGSTVTADEAYLKESIVQPGAKVVQGYSNIMTPAQLNDQQVKAILDYLKSLN</sequence>
<evidence type="ECO:0000259" key="20">
    <source>
        <dbReference type="PROSITE" id="PS50857"/>
    </source>
</evidence>
<accession>A0AAV4LGC0</accession>
<keyword evidence="24" id="KW-1185">Reference proteome</keyword>
<dbReference type="SUPFAM" id="SSF49503">
    <property type="entry name" value="Cupredoxins"/>
    <property type="match status" value="1"/>
</dbReference>
<evidence type="ECO:0000256" key="5">
    <source>
        <dbReference type="ARBA" id="ARBA00022660"/>
    </source>
</evidence>
<evidence type="ECO:0000259" key="22">
    <source>
        <dbReference type="PROSITE" id="PS51007"/>
    </source>
</evidence>
<dbReference type="GO" id="GO:0005886">
    <property type="term" value="C:plasma membrane"/>
    <property type="evidence" value="ECO:0007669"/>
    <property type="project" value="UniProtKB-SubCell"/>
</dbReference>
<feature type="domain" description="Cytochrome oxidase subunit II transmembrane region profile" evidence="21">
    <location>
        <begin position="1"/>
        <end position="95"/>
    </location>
</feature>
<dbReference type="InterPro" id="IPR009056">
    <property type="entry name" value="Cyt_c-like_dom"/>
</dbReference>
<keyword evidence="3 17" id="KW-0813">Transport</keyword>
<keyword evidence="8" id="KW-1278">Translocase</keyword>
<dbReference type="Pfam" id="PF02790">
    <property type="entry name" value="COX2_TM"/>
    <property type="match status" value="1"/>
</dbReference>
<dbReference type="Gene3D" id="1.10.760.10">
    <property type="entry name" value="Cytochrome c-like domain"/>
    <property type="match status" value="1"/>
</dbReference>
<evidence type="ECO:0000256" key="14">
    <source>
        <dbReference type="ARBA" id="ARBA00024688"/>
    </source>
</evidence>
<evidence type="ECO:0000256" key="19">
    <source>
        <dbReference type="SAM" id="Phobius"/>
    </source>
</evidence>
<evidence type="ECO:0000256" key="7">
    <source>
        <dbReference type="ARBA" id="ARBA00022723"/>
    </source>
</evidence>
<comment type="cofactor">
    <cofactor evidence="18">
        <name>Cu cation</name>
        <dbReference type="ChEBI" id="CHEBI:23378"/>
    </cofactor>
    <text evidence="18">Binds a copper A center.</text>
</comment>
<comment type="similarity">
    <text evidence="2 17">Belongs to the cytochrome c oxidase subunit 2 family.</text>
</comment>
<keyword evidence="4 16" id="KW-0349">Heme</keyword>
<dbReference type="Pfam" id="PF00116">
    <property type="entry name" value="COX2"/>
    <property type="match status" value="1"/>
</dbReference>
<keyword evidence="13 19" id="KW-0472">Membrane</keyword>
<keyword evidence="10 19" id="KW-1133">Transmembrane helix</keyword>
<dbReference type="InterPro" id="IPR011759">
    <property type="entry name" value="Cyt_c_oxidase_su2_TM_dom"/>
</dbReference>
<dbReference type="Pfam" id="PF00034">
    <property type="entry name" value="Cytochrom_C"/>
    <property type="match status" value="1"/>
</dbReference>
<dbReference type="PROSITE" id="PS00078">
    <property type="entry name" value="COX2"/>
    <property type="match status" value="1"/>
</dbReference>